<evidence type="ECO:0000256" key="7">
    <source>
        <dbReference type="SAM" id="MobiDB-lite"/>
    </source>
</evidence>
<feature type="transmembrane region" description="Helical" evidence="8">
    <location>
        <begin position="1597"/>
        <end position="1616"/>
    </location>
</feature>
<comment type="subcellular location">
    <subcellularLocation>
        <location evidence="1">Membrane</location>
        <topology evidence="1">Multi-pass membrane protein</topology>
    </subcellularLocation>
</comment>
<evidence type="ECO:0000256" key="5">
    <source>
        <dbReference type="ARBA" id="ARBA00022989"/>
    </source>
</evidence>
<evidence type="ECO:0000256" key="3">
    <source>
        <dbReference type="ARBA" id="ARBA00022692"/>
    </source>
</evidence>
<evidence type="ECO:0000313" key="10">
    <source>
        <dbReference type="EnsemblMetazoa" id="PPA15678.1"/>
    </source>
</evidence>
<dbReference type="PROSITE" id="PS50012">
    <property type="entry name" value="RCC1_3"/>
    <property type="match status" value="4"/>
</dbReference>
<dbReference type="GO" id="GO:0005886">
    <property type="term" value="C:plasma membrane"/>
    <property type="evidence" value="ECO:0000318"/>
    <property type="project" value="GO_Central"/>
</dbReference>
<evidence type="ECO:0000313" key="11">
    <source>
        <dbReference type="Proteomes" id="UP000005239"/>
    </source>
</evidence>
<dbReference type="Pfam" id="PF25390">
    <property type="entry name" value="WD40_RLD"/>
    <property type="match status" value="1"/>
</dbReference>
<proteinExistence type="inferred from homology"/>
<dbReference type="SUPFAM" id="SSF50985">
    <property type="entry name" value="RCC1/BLIP-II"/>
    <property type="match status" value="1"/>
</dbReference>
<feature type="transmembrane region" description="Helical" evidence="8">
    <location>
        <begin position="1713"/>
        <end position="1732"/>
    </location>
</feature>
<dbReference type="Gene3D" id="2.130.10.30">
    <property type="entry name" value="Regulator of chromosome condensation 1/beta-lactamase-inhibitor protein II"/>
    <property type="match status" value="2"/>
</dbReference>
<dbReference type="InterPro" id="IPR058923">
    <property type="entry name" value="RCC1-like_dom"/>
</dbReference>
<dbReference type="PANTHER" id="PTHR20855">
    <property type="entry name" value="ADIPOR/PROGESTIN RECEPTOR-RELATED"/>
    <property type="match status" value="1"/>
</dbReference>
<evidence type="ECO:0000256" key="2">
    <source>
        <dbReference type="ARBA" id="ARBA00007018"/>
    </source>
</evidence>
<keyword evidence="4" id="KW-0677">Repeat</keyword>
<feature type="transmembrane region" description="Helical" evidence="8">
    <location>
        <begin position="1777"/>
        <end position="1796"/>
    </location>
</feature>
<keyword evidence="6 8" id="KW-0472">Membrane</keyword>
<comment type="similarity">
    <text evidence="2">Belongs to the ADIPOR family.</text>
</comment>
<accession>A0A2A6CBZ5</accession>
<feature type="transmembrane region" description="Helical" evidence="8">
    <location>
        <begin position="1744"/>
        <end position="1765"/>
    </location>
</feature>
<accession>A0A8R1UC97</accession>
<dbReference type="Pfam" id="PF00415">
    <property type="entry name" value="RCC1"/>
    <property type="match status" value="1"/>
</dbReference>
<dbReference type="PANTHER" id="PTHR20855:SF52">
    <property type="entry name" value="ADIPONECTIN RECEPTOR PROTEIN"/>
    <property type="match status" value="1"/>
</dbReference>
<reference evidence="10" key="2">
    <citation type="submission" date="2022-06" db="UniProtKB">
        <authorList>
            <consortium name="EnsemblMetazoa"/>
        </authorList>
    </citation>
    <scope>IDENTIFICATION</scope>
    <source>
        <strain evidence="10">PS312</strain>
    </source>
</reference>
<protein>
    <submittedName>
        <fullName evidence="10">Glo-4</fullName>
    </submittedName>
</protein>
<evidence type="ECO:0000259" key="9">
    <source>
        <dbReference type="Pfam" id="PF25390"/>
    </source>
</evidence>
<dbReference type="GO" id="GO:0038023">
    <property type="term" value="F:signaling receptor activity"/>
    <property type="evidence" value="ECO:0000318"/>
    <property type="project" value="GO_Central"/>
</dbReference>
<dbReference type="EnsemblMetazoa" id="PPA15678.1">
    <property type="protein sequence ID" value="PPA15678.1"/>
    <property type="gene ID" value="WBGene00105232"/>
</dbReference>
<evidence type="ECO:0000256" key="1">
    <source>
        <dbReference type="ARBA" id="ARBA00004141"/>
    </source>
</evidence>
<feature type="compositionally biased region" description="Basic and acidic residues" evidence="7">
    <location>
        <begin position="1377"/>
        <end position="1390"/>
    </location>
</feature>
<feature type="region of interest" description="Disordered" evidence="7">
    <location>
        <begin position="1287"/>
        <end position="1307"/>
    </location>
</feature>
<name>A0A2A6CBZ5_PRIPA</name>
<feature type="compositionally biased region" description="Basic and acidic residues" evidence="7">
    <location>
        <begin position="1298"/>
        <end position="1307"/>
    </location>
</feature>
<feature type="domain" description="RCC1-like" evidence="9">
    <location>
        <begin position="787"/>
        <end position="1038"/>
    </location>
</feature>
<feature type="region of interest" description="Disordered" evidence="7">
    <location>
        <begin position="1377"/>
        <end position="1456"/>
    </location>
</feature>
<dbReference type="Proteomes" id="UP000005239">
    <property type="component" value="Unassembled WGS sequence"/>
</dbReference>
<dbReference type="GO" id="GO:0033211">
    <property type="term" value="P:adiponectin-activated signaling pathway"/>
    <property type="evidence" value="ECO:0000318"/>
    <property type="project" value="GO_Central"/>
</dbReference>
<keyword evidence="3 8" id="KW-0812">Transmembrane</keyword>
<dbReference type="PRINTS" id="PR00633">
    <property type="entry name" value="RCCNDNSATION"/>
</dbReference>
<dbReference type="InterPro" id="IPR004254">
    <property type="entry name" value="AdipoR/HlyIII-related"/>
</dbReference>
<dbReference type="InterPro" id="IPR000408">
    <property type="entry name" value="Reg_chr_condens"/>
</dbReference>
<evidence type="ECO:0000256" key="6">
    <source>
        <dbReference type="ARBA" id="ARBA00023136"/>
    </source>
</evidence>
<reference evidence="11" key="1">
    <citation type="journal article" date="2008" name="Nat. Genet.">
        <title>The Pristionchus pacificus genome provides a unique perspective on nematode lifestyle and parasitism.</title>
        <authorList>
            <person name="Dieterich C."/>
            <person name="Clifton S.W."/>
            <person name="Schuster L.N."/>
            <person name="Chinwalla A."/>
            <person name="Delehaunty K."/>
            <person name="Dinkelacker I."/>
            <person name="Fulton L."/>
            <person name="Fulton R."/>
            <person name="Godfrey J."/>
            <person name="Minx P."/>
            <person name="Mitreva M."/>
            <person name="Roeseler W."/>
            <person name="Tian H."/>
            <person name="Witte H."/>
            <person name="Yang S.P."/>
            <person name="Wilson R.K."/>
            <person name="Sommer R.J."/>
        </authorList>
    </citation>
    <scope>NUCLEOTIDE SEQUENCE [LARGE SCALE GENOMIC DNA]</scope>
    <source>
        <strain evidence="11">PS312</strain>
    </source>
</reference>
<feature type="transmembrane region" description="Helical" evidence="8">
    <location>
        <begin position="1686"/>
        <end position="1706"/>
    </location>
</feature>
<sequence length="1885" mass="209621">MLGYKAICELDELSVDDLVIDYAYLSDDNFLLVALLTSKGNVQIVYEVGSDRPRKRLVSIPSIWGRPIDPVALCIGPEAAFLALALSDGDVLVVPMKLLLDVAWGATNLFVESSSVLVPVCSSANLVLRTPTSILSFVSRTCPTPILVYSNKAGQVLIVDLLTRKLAIEVQAPESVHKIDVFHSTYGVDLLVTSFTGAQWVVPLENGDRGLRETLGVLIPSDLRALEPASANVSRCGDFVTRLNTETNEVDLFPSTRSLLNQRPGFEEQNHSKLMVPSGTMAVSVSGKTLFCLTNNNRVSYKLRFGLAVNSLNGDRPIWEGVSTEAMTEWPSLGIIPLRDKSGYMPEALIINERGIVRITPDNGSDTVAWLAESILYSDFPSPGTLKEVGEYLSPGSSHSFINRVLNLLLDRFSKAKQSYVAGQLTKIVTIAKNQDMSFDDLVALMEKFKLDHLLLPQMMARVESNGRDGCRKRVLPLVVRSVESKWKTPLEADCILSPFLCRHADLKEGLSSLLTLSLWRSAALLLPRDDNHSNLVLSFLISKGPNLWKESDGSTRSLILCLVWPLKWESLNPDEISSFLSLLTQWLADLLNDVSALSKCARIGSINMERCDSRARILFVLSSLLAWSSPSSHSLKCPSSSMSTGLSSSLVYGLDRCLVLWGDLSSVQRKTIEEGGVNGIARRSLPPTPTHSGGGGMGKIDVSSLEVHSISVGVEHVVLLSSDGRLFSWGTNKYGQCGVGHSFPVNTPTLVDGDWSSILSLCAGQYHTAALMEEEKDEEEEGEGQYLLTWGWGMYGQLGHGEEEDRNGNKERPKRVKRLPCVVRSVHCGRVHTALLSMEGEVWVIGGGAYGQLGTKDDRMKSFLWLKVNFGEGVGRVRLLSTKFYHNIAVTEDNRLFEWGKNPQELKMKMFVMRRLRNAKDAEKRGRPALPTCVPKDFLGVNEIVHEVIEKIVEISTGLSHCALITHNGELYTWGKNLDYQLGLGHKVERSDPTRVFEPEGIIWSGVHCGGNHSMGVSCDGRLWSWGRNDANQCAVTPIKAPSNARKFFFQAKEGAKKCVQLADDSTFVTVPTLVPTLTLHQPPNETDRNGVMDALISLDTPSCLSSSRFLSSLLSTSSPSLATLHLMAGEMLQAINCLSTNEGEIETPSALISLIWDMVTNHEDCHTRTLLTAAFAHLPRTPSTVSNRQIRALWPGVWDEEGTQKELGVDDRIAMIGVWNPPRSTPNYVVIPSTSLPISTSSSSVNQGGISSSLPRSRLFPNCLHFSIIMGDSYDEVEKGGTPLTVFPSTSSTSTTKKEREAMEREGLLEECLPIDEKEREELSDNEMTSPMRTLNDVLLEAETIFSGEGIGAEWSEARKNEEVLVDQVDLEYSPTKKSDHHPIEIVVRHNKVVSTNRDDSDSDDDRRDGRRWGRREQKNDDDDDVVDSSSRMSGGGKIPFRKGHRRAWSMPNGKGVHSHINVLKDSVMMNDGTHRKRVVKYRLHPHKKREEGGREGTTGHKVHFHEIGDIDDENELEIEINEEEIVYPAEEGGKGKRTVVKRFWEARWKAQNFEYLPEWLQDNEFLKTGHRPPLPSFGSCFKSIFALHTETGNIWTHMYGCVLFVGVALWFLLRPSLLVPWQEKLVFSAFFFGLLLSIHNGQFAVWECLPPSILSNVIPLKWAVYSAIEEDAFCESFFFRLDYTGISMLIMGSFVPWIHYGFYCRPTLQIIYIGMIIILGTAAMIVSLWDKFAEPKFRPIRAGVFVAMGLSSIVPAFHLLVVDGVKWMMEHTSLGWLLLMGALYLTGATLYATRIPERCFPGKCDLWFQSHQLFHTFVVVAALVHLHGISSMAVNTLEEGSCPEQLLYNYGVDRNPNWLATKLGLDEPEGIVSWTPDMLQPL</sequence>
<organism evidence="10 11">
    <name type="scientific">Pristionchus pacificus</name>
    <name type="common">Parasitic nematode worm</name>
    <dbReference type="NCBI Taxonomy" id="54126"/>
    <lineage>
        <taxon>Eukaryota</taxon>
        <taxon>Metazoa</taxon>
        <taxon>Ecdysozoa</taxon>
        <taxon>Nematoda</taxon>
        <taxon>Chromadorea</taxon>
        <taxon>Rhabditida</taxon>
        <taxon>Rhabditina</taxon>
        <taxon>Diplogasteromorpha</taxon>
        <taxon>Diplogasteroidea</taxon>
        <taxon>Neodiplogasteridae</taxon>
        <taxon>Pristionchus</taxon>
    </lineage>
</organism>
<feature type="transmembrane region" description="Helical" evidence="8">
    <location>
        <begin position="1628"/>
        <end position="1649"/>
    </location>
</feature>
<dbReference type="Pfam" id="PF03006">
    <property type="entry name" value="HlyIII"/>
    <property type="match status" value="2"/>
</dbReference>
<evidence type="ECO:0000256" key="4">
    <source>
        <dbReference type="ARBA" id="ARBA00022737"/>
    </source>
</evidence>
<gene>
    <name evidence="10" type="primary">WBGene00105232</name>
</gene>
<feature type="compositionally biased region" description="Basic and acidic residues" evidence="7">
    <location>
        <begin position="1399"/>
        <end position="1421"/>
    </location>
</feature>
<keyword evidence="5 8" id="KW-1133">Transmembrane helix</keyword>
<evidence type="ECO:0000256" key="8">
    <source>
        <dbReference type="SAM" id="Phobius"/>
    </source>
</evidence>
<keyword evidence="11" id="KW-1185">Reference proteome</keyword>
<dbReference type="InterPro" id="IPR009091">
    <property type="entry name" value="RCC1/BLIP-II"/>
</dbReference>